<organism evidence="2 3">
    <name type="scientific">Ralstonia solanacearum (strain Po82)</name>
    <dbReference type="NCBI Taxonomy" id="1031711"/>
    <lineage>
        <taxon>Bacteria</taxon>
        <taxon>Pseudomonadati</taxon>
        <taxon>Pseudomonadota</taxon>
        <taxon>Betaproteobacteria</taxon>
        <taxon>Burkholderiales</taxon>
        <taxon>Burkholderiaceae</taxon>
        <taxon>Ralstonia</taxon>
        <taxon>Ralstonia solanacearum species complex</taxon>
    </lineage>
</organism>
<dbReference type="EMBL" id="CP002819">
    <property type="protein sequence ID" value="AEG69933.1"/>
    <property type="molecule type" value="Genomic_DNA"/>
</dbReference>
<proteinExistence type="predicted"/>
<dbReference type="AlphaFoldDB" id="F6G4X8"/>
<keyword evidence="1" id="KW-0732">Signal</keyword>
<protein>
    <submittedName>
        <fullName evidence="2">Putative type IV pilus assembly protein, tip-associated adhesin PilY</fullName>
    </submittedName>
</protein>
<gene>
    <name evidence="2" type="ordered locus">RSPO_c02640</name>
</gene>
<reference evidence="2 3" key="1">
    <citation type="journal article" date="2011" name="J. Bacteriol.">
        <title>Complete genome sequence of the plant pathogen Ralstonia solanacearum strain Po82.</title>
        <authorList>
            <person name="Xu J."/>
            <person name="Zheng H.J."/>
            <person name="Liu L."/>
            <person name="Pan Z.C."/>
            <person name="Prior P."/>
            <person name="Tang B."/>
            <person name="Xu J.S."/>
            <person name="Zhang H."/>
            <person name="Tian Q."/>
            <person name="Zhang L.Q."/>
            <person name="Feng J."/>
        </authorList>
    </citation>
    <scope>NUCLEOTIDE SEQUENCE [LARGE SCALE GENOMIC DNA]</scope>
    <source>
        <strain evidence="2 3">Po82</strain>
    </source>
</reference>
<accession>F6G4X8</accession>
<dbReference type="HOGENOM" id="CLU_1365275_0_0_4"/>
<feature type="signal peptide" evidence="1">
    <location>
        <begin position="1"/>
        <end position="21"/>
    </location>
</feature>
<dbReference type="KEGG" id="rsn:RSPO_c02640"/>
<name>F6G4X8_RALS8</name>
<evidence type="ECO:0000313" key="2">
    <source>
        <dbReference type="EMBL" id="AEG69933.1"/>
    </source>
</evidence>
<dbReference type="PATRIC" id="fig|1031711.3.peg.2581"/>
<feature type="chain" id="PRO_5003334518" evidence="1">
    <location>
        <begin position="22"/>
        <end position="200"/>
    </location>
</feature>
<evidence type="ECO:0000313" key="3">
    <source>
        <dbReference type="Proteomes" id="UP000007953"/>
    </source>
</evidence>
<sequence>MKIIRGLVALAALGWITLLGAANTVPTVDISTVPLYGRSQNIHPNLMLSLSVEFPTTGAAYRGDYDENATYLGYFNSAKCYNYDSNNGWFVIATDATPDTHECSGQFSGNFMNWAASSAIDEFRLAMTGGDRVVDTTTQTVLQRAVLQSGFFRKASNFPVKSYSSPSTVTPFFNWSNVSIASCGNHIFFADRDYAGTKSR</sequence>
<evidence type="ECO:0000256" key="1">
    <source>
        <dbReference type="SAM" id="SignalP"/>
    </source>
</evidence>
<dbReference type="eggNOG" id="COG3419">
    <property type="taxonomic scope" value="Bacteria"/>
</dbReference>
<dbReference type="Proteomes" id="UP000007953">
    <property type="component" value="Chromosome"/>
</dbReference>